<reference evidence="1 2" key="1">
    <citation type="journal article" date="2007" name="J. Bacteriol.">
        <title>Genome sequence analysis of the emerging human pathogenic acetic acid bacterium Granulibacter bethesdensis.</title>
        <authorList>
            <person name="Greenberg D.E."/>
            <person name="Porcella S.F."/>
            <person name="Zelazny A.M."/>
            <person name="Virtaneva K."/>
            <person name="Sturdevant D.E."/>
            <person name="Kupko J.J.III."/>
            <person name="Barbian K.D."/>
            <person name="Babar A."/>
            <person name="Dorward D.W."/>
            <person name="Holland S.M."/>
        </authorList>
    </citation>
    <scope>NUCLEOTIDE SEQUENCE [LARGE SCALE GENOMIC DNA]</scope>
    <source>
        <strain evidence="2">ATCC BAA-1260 / CGDNIH1</strain>
    </source>
</reference>
<dbReference type="InterPro" id="IPR013382">
    <property type="entry name" value="CRISPR-assoc_prot_Cse2"/>
</dbReference>
<dbReference type="OrthoDB" id="8364390at2"/>
<protein>
    <submittedName>
        <fullName evidence="1">Uncharacterized protein</fullName>
    </submittedName>
</protein>
<dbReference type="NCBIfam" id="TIGR02548">
    <property type="entry name" value="casB_cse2"/>
    <property type="match status" value="1"/>
</dbReference>
<dbReference type="Gene3D" id="1.10.520.40">
    <property type="entry name" value="CRISPR-associated protein Cse2"/>
    <property type="match status" value="1"/>
</dbReference>
<evidence type="ECO:0000313" key="1">
    <source>
        <dbReference type="EMBL" id="ABI62592.1"/>
    </source>
</evidence>
<dbReference type="HOGENOM" id="CLU_1426160_0_0_5"/>
<dbReference type="RefSeq" id="WP_011632396.1">
    <property type="nucleotide sequence ID" value="NC_008343.2"/>
</dbReference>
<dbReference type="CDD" id="cd09731">
    <property type="entry name" value="Cse2_I-E"/>
    <property type="match status" value="1"/>
</dbReference>
<accession>Q0BRG0</accession>
<dbReference type="AlphaFoldDB" id="Q0BRG0"/>
<dbReference type="STRING" id="391165.GbCGDNIH1_1694"/>
<dbReference type="EMBL" id="CP000394">
    <property type="protein sequence ID" value="ABI62592.1"/>
    <property type="molecule type" value="Genomic_DNA"/>
</dbReference>
<sequence>MSDSKNQTEQDSDPLISKLSLALARLPPGNLASLRRAIPGHGCPEFWRIFYSQKLDQDRKYNDQAWEWVMIAIARLTPTGQPLIRSGNKEDFKLSAHNSDISLGQALSDANVSEKRFTGLLNAPFVQRREMVMRLVHVLSAARARFNMNDIAQLLVQEHHDPRATNNPLRKLAKDYYHASDVKEKEKANA</sequence>
<evidence type="ECO:0000313" key="2">
    <source>
        <dbReference type="Proteomes" id="UP000001963"/>
    </source>
</evidence>
<organism evidence="1 2">
    <name type="scientific">Granulibacter bethesdensis (strain ATCC BAA-1260 / CGDNIH1)</name>
    <dbReference type="NCBI Taxonomy" id="391165"/>
    <lineage>
        <taxon>Bacteria</taxon>
        <taxon>Pseudomonadati</taxon>
        <taxon>Pseudomonadota</taxon>
        <taxon>Alphaproteobacteria</taxon>
        <taxon>Acetobacterales</taxon>
        <taxon>Acetobacteraceae</taxon>
        <taxon>Granulibacter</taxon>
    </lineage>
</organism>
<dbReference type="InterPro" id="IPR038287">
    <property type="entry name" value="Cse2_sf"/>
</dbReference>
<keyword evidence="2" id="KW-1185">Reference proteome</keyword>
<gene>
    <name evidence="1" type="ordered locus">GbCGDNIH1_1694</name>
</gene>
<dbReference type="KEGG" id="gbe:GbCGDNIH1_1694"/>
<name>Q0BRG0_GRABC</name>
<dbReference type="Pfam" id="PF09485">
    <property type="entry name" value="CRISPR_Cse2"/>
    <property type="match status" value="1"/>
</dbReference>
<proteinExistence type="predicted"/>
<dbReference type="Proteomes" id="UP000001963">
    <property type="component" value="Chromosome"/>
</dbReference>